<dbReference type="InterPro" id="IPR036736">
    <property type="entry name" value="ACP-like_sf"/>
</dbReference>
<dbReference type="PANTHER" id="PTHR44845:SF4">
    <property type="entry name" value="NONRIBOSOMAL PEPTIDE SYNTHASE INPA"/>
    <property type="match status" value="1"/>
</dbReference>
<dbReference type="InterPro" id="IPR045851">
    <property type="entry name" value="AMP-bd_C_sf"/>
</dbReference>
<dbReference type="SUPFAM" id="SSF56801">
    <property type="entry name" value="Acetyl-CoA synthetase-like"/>
    <property type="match status" value="1"/>
</dbReference>
<dbReference type="Pfam" id="PF13193">
    <property type="entry name" value="AMP-binding_C"/>
    <property type="match status" value="1"/>
</dbReference>
<dbReference type="PANTHER" id="PTHR44845">
    <property type="entry name" value="CARRIER DOMAIN-CONTAINING PROTEIN"/>
    <property type="match status" value="1"/>
</dbReference>
<dbReference type="Gene3D" id="1.10.1200.10">
    <property type="entry name" value="ACP-like"/>
    <property type="match status" value="1"/>
</dbReference>
<dbReference type="EMBL" id="CP089984">
    <property type="protein sequence ID" value="WXB19002.1"/>
    <property type="molecule type" value="Genomic_DNA"/>
</dbReference>
<dbReference type="Proteomes" id="UP001370348">
    <property type="component" value="Chromosome"/>
</dbReference>
<dbReference type="SUPFAM" id="SSF47336">
    <property type="entry name" value="ACP-like"/>
    <property type="match status" value="1"/>
</dbReference>
<protein>
    <submittedName>
        <fullName evidence="4">AMP-binding protein</fullName>
    </submittedName>
</protein>
<sequence length="571" mass="62630">MATDTLLDSFIEHAIQRPDKPALTWHGRRTTYGQLYELARYVHRRIENLEIPATAPIGVLAPKSPESIALILGCLLARRRFLLPSPDLGETTLRTLFSRGGCRHVLTPELTTFTGPALAETRASDAVSFMLTTSCLAGVPKIVPITGEAIDRFTSWAGARFAIGPQTRVLNYAPLHFHLCLLDIWTTLRFGGCAVLVDPVKATQPRHLVELLKSSEVHLVQAVPMLYQLLADATAGGGQRFESVERVLFTGDAMPARCLDELGRLFPRARYYNVYGCTETNASFLYELAPEAPRHVSVPLGEPLPGVDYLLVDEDARIVTGAGVGEIYVSTPFQARNYLGGDEAEKFAPHPIDGGPARFFRSGDIIRRDRDGTLTRESRNDFVVKVRGTRVDTQVVEAALGEHGQVAEAVVIALPDAMAGHLLHAIVRRKPQSTLNGVELRQYCADRLPGSAMPSTIQLVDEPLPRSTTGQIDRRRIASETQTARTQNVERITQFIVEEFLPDLPARELAADYDLLAGGVIDSLGLLKVFSWLEESFGLAEDEVELTPENFRSVKAIEAFIDATSAGGRSA</sequence>
<keyword evidence="2" id="KW-0597">Phosphoprotein</keyword>
<dbReference type="InterPro" id="IPR025110">
    <property type="entry name" value="AMP-bd_C"/>
</dbReference>
<dbReference type="InterPro" id="IPR009081">
    <property type="entry name" value="PP-bd_ACP"/>
</dbReference>
<evidence type="ECO:0000256" key="1">
    <source>
        <dbReference type="ARBA" id="ARBA00022450"/>
    </source>
</evidence>
<organism evidence="4 5">
    <name type="scientific">Pendulispora albinea</name>
    <dbReference type="NCBI Taxonomy" id="2741071"/>
    <lineage>
        <taxon>Bacteria</taxon>
        <taxon>Pseudomonadati</taxon>
        <taxon>Myxococcota</taxon>
        <taxon>Myxococcia</taxon>
        <taxon>Myxococcales</taxon>
        <taxon>Sorangiineae</taxon>
        <taxon>Pendulisporaceae</taxon>
        <taxon>Pendulispora</taxon>
    </lineage>
</organism>
<dbReference type="Gene3D" id="3.30.300.30">
    <property type="match status" value="1"/>
</dbReference>
<evidence type="ECO:0000313" key="4">
    <source>
        <dbReference type="EMBL" id="WXB19002.1"/>
    </source>
</evidence>
<keyword evidence="5" id="KW-1185">Reference proteome</keyword>
<dbReference type="Pfam" id="PF00501">
    <property type="entry name" value="AMP-binding"/>
    <property type="match status" value="2"/>
</dbReference>
<feature type="domain" description="Carrier" evidence="3">
    <location>
        <begin position="487"/>
        <end position="565"/>
    </location>
</feature>
<evidence type="ECO:0000313" key="5">
    <source>
        <dbReference type="Proteomes" id="UP001370348"/>
    </source>
</evidence>
<dbReference type="RefSeq" id="WP_394828627.1">
    <property type="nucleotide sequence ID" value="NZ_CP089984.1"/>
</dbReference>
<dbReference type="PROSITE" id="PS50075">
    <property type="entry name" value="CARRIER"/>
    <property type="match status" value="1"/>
</dbReference>
<name>A0ABZ2M946_9BACT</name>
<keyword evidence="1" id="KW-0596">Phosphopantetheine</keyword>
<accession>A0ABZ2M946</accession>
<dbReference type="Gene3D" id="3.40.50.12780">
    <property type="entry name" value="N-terminal domain of ligase-like"/>
    <property type="match status" value="1"/>
</dbReference>
<evidence type="ECO:0000259" key="3">
    <source>
        <dbReference type="PROSITE" id="PS50075"/>
    </source>
</evidence>
<reference evidence="4 5" key="1">
    <citation type="submission" date="2021-12" db="EMBL/GenBank/DDBJ databases">
        <title>Discovery of the Pendulisporaceae a myxobacterial family with distinct sporulation behavior and unique specialized metabolism.</title>
        <authorList>
            <person name="Garcia R."/>
            <person name="Popoff A."/>
            <person name="Bader C.D."/>
            <person name="Loehr J."/>
            <person name="Walesch S."/>
            <person name="Walt C."/>
            <person name="Boldt J."/>
            <person name="Bunk B."/>
            <person name="Haeckl F.J.F.P.J."/>
            <person name="Gunesch A.P."/>
            <person name="Birkelbach J."/>
            <person name="Nuebel U."/>
            <person name="Pietschmann T."/>
            <person name="Bach T."/>
            <person name="Mueller R."/>
        </authorList>
    </citation>
    <scope>NUCLEOTIDE SEQUENCE [LARGE SCALE GENOMIC DNA]</scope>
    <source>
        <strain evidence="4 5">MSr11954</strain>
    </source>
</reference>
<dbReference type="InterPro" id="IPR000873">
    <property type="entry name" value="AMP-dep_synth/lig_dom"/>
</dbReference>
<proteinExistence type="predicted"/>
<dbReference type="InterPro" id="IPR042099">
    <property type="entry name" value="ANL_N_sf"/>
</dbReference>
<gene>
    <name evidence="4" type="ORF">LZC94_17405</name>
</gene>
<evidence type="ECO:0000256" key="2">
    <source>
        <dbReference type="ARBA" id="ARBA00022553"/>
    </source>
</evidence>